<feature type="domain" description="F-box" evidence="2">
    <location>
        <begin position="346"/>
        <end position="385"/>
    </location>
</feature>
<dbReference type="AlphaFoldDB" id="D7KQP8"/>
<feature type="domain" description="F-box" evidence="2">
    <location>
        <begin position="29"/>
        <end position="68"/>
    </location>
</feature>
<accession>D7KQP8</accession>
<evidence type="ECO:0000313" key="4">
    <source>
        <dbReference type="Proteomes" id="UP000008694"/>
    </source>
</evidence>
<dbReference type="NCBIfam" id="TIGR01640">
    <property type="entry name" value="F_box_assoc_1"/>
    <property type="match status" value="2"/>
</dbReference>
<dbReference type="InterPro" id="IPR013187">
    <property type="entry name" value="F-box-assoc_dom_typ3"/>
</dbReference>
<dbReference type="Gramene" id="fgenesh2_kg.1__2722__AT1G26510.1">
    <property type="protein sequence ID" value="fgenesh2_kg.1__2722__AT1G26510.1"/>
    <property type="gene ID" value="fgenesh2_kg.1__2722__AT1G26510.1"/>
</dbReference>
<dbReference type="eggNOG" id="ENOG502SXXQ">
    <property type="taxonomic scope" value="Eukaryota"/>
</dbReference>
<dbReference type="InterPro" id="IPR017451">
    <property type="entry name" value="F-box-assoc_interact_dom"/>
</dbReference>
<sequence>MRTRSKKTKTVNNNKNLQKSEDKNTFDQLPLDLLIEISRRLPLKSVARFLTLSKLCATTIRSPSFIKSFPSQPCTLIAVAPVINFPPRRFKSRGHQNLYFFSSSSSFLSRLTCPSPYPNYVEYHYHYVNGLISVGYGREQIVTNPSTGRFISLPSVRTRRRVVKSFFGYDPVTDQYKVLSMTERLHGHNQDPSSQHQVFTLGEKKPWRMIDSTSIPDHHGVVYYVAKTGQEIRTPTIYSDTLINYKGKLAMAAPVTSFTFDVWVLDQDKCLKKITFSIEPWKSLFRCLRVRGTTCTVYYLNALFVYMEIGHSNQRLIMRTRSKKIKTVNNNKNLQKSEKKNKFDQLPLDLEIEIFKRLPLKSVARFLTLSKLCATTIRSPSFITSFPSQPCTLIASAPIIRTCHNLPSSFKSKDQRLYFFSSTSFLSRLTCPSSPYPNLIEYYYHYANGLISVGCGREQIVTNPSTGRSITLPSVRTRRMGIKSFFGYDPVSDQYKVLCMTERLHGLRQDPSSQHQVFTLGEKKPWKMIDSTSIPNHRPWSNGICIDGLVYYVAKTGQGISQLSLMRFDLRADNMNLFTSLPEEIRTPTIYSDTLLNFEGKVAIAIPTTSYIFDVWVMNQDGAKHEWLKKITFSIEPWKSLFRYLYVRGTTHTDKEKTSNLYLQC</sequence>
<evidence type="ECO:0000256" key="1">
    <source>
        <dbReference type="SAM" id="MobiDB-lite"/>
    </source>
</evidence>
<name>D7KQP8_ARALL</name>
<organism evidence="4">
    <name type="scientific">Arabidopsis lyrata subsp. lyrata</name>
    <name type="common">Lyre-leaved rock-cress</name>
    <dbReference type="NCBI Taxonomy" id="81972"/>
    <lineage>
        <taxon>Eukaryota</taxon>
        <taxon>Viridiplantae</taxon>
        <taxon>Streptophyta</taxon>
        <taxon>Embryophyta</taxon>
        <taxon>Tracheophyta</taxon>
        <taxon>Spermatophyta</taxon>
        <taxon>Magnoliopsida</taxon>
        <taxon>eudicotyledons</taxon>
        <taxon>Gunneridae</taxon>
        <taxon>Pentapetalae</taxon>
        <taxon>rosids</taxon>
        <taxon>malvids</taxon>
        <taxon>Brassicales</taxon>
        <taxon>Brassicaceae</taxon>
        <taxon>Camelineae</taxon>
        <taxon>Arabidopsis</taxon>
    </lineage>
</organism>
<proteinExistence type="predicted"/>
<dbReference type="EMBL" id="GL348713">
    <property type="protein sequence ID" value="EFH66913.1"/>
    <property type="molecule type" value="Genomic_DNA"/>
</dbReference>
<dbReference type="Pfam" id="PF08268">
    <property type="entry name" value="FBA_3"/>
    <property type="match status" value="2"/>
</dbReference>
<dbReference type="SMART" id="SM00256">
    <property type="entry name" value="FBOX"/>
    <property type="match status" value="2"/>
</dbReference>
<evidence type="ECO:0000259" key="2">
    <source>
        <dbReference type="SMART" id="SM00256"/>
    </source>
</evidence>
<protein>
    <submittedName>
        <fullName evidence="3">F-box family protein</fullName>
    </submittedName>
</protein>
<dbReference type="STRING" id="81972.D7KQP8"/>
<gene>
    <name evidence="3" type="ORF">ARALYDRAFT_472768</name>
</gene>
<feature type="region of interest" description="Disordered" evidence="1">
    <location>
        <begin position="1"/>
        <end position="21"/>
    </location>
</feature>
<dbReference type="InterPro" id="IPR001810">
    <property type="entry name" value="F-box_dom"/>
</dbReference>
<dbReference type="InterPro" id="IPR036047">
    <property type="entry name" value="F-box-like_dom_sf"/>
</dbReference>
<dbReference type="SUPFAM" id="SSF81383">
    <property type="entry name" value="F-box domain"/>
    <property type="match status" value="2"/>
</dbReference>
<evidence type="ECO:0000313" key="3">
    <source>
        <dbReference type="EMBL" id="EFH66913.1"/>
    </source>
</evidence>
<dbReference type="Pfam" id="PF00646">
    <property type="entry name" value="F-box"/>
    <property type="match status" value="2"/>
</dbReference>
<reference evidence="4" key="1">
    <citation type="journal article" date="2011" name="Nat. Genet.">
        <title>The Arabidopsis lyrata genome sequence and the basis of rapid genome size change.</title>
        <authorList>
            <person name="Hu T.T."/>
            <person name="Pattyn P."/>
            <person name="Bakker E.G."/>
            <person name="Cao J."/>
            <person name="Cheng J.-F."/>
            <person name="Clark R.M."/>
            <person name="Fahlgren N."/>
            <person name="Fawcett J.A."/>
            <person name="Grimwood J."/>
            <person name="Gundlach H."/>
            <person name="Haberer G."/>
            <person name="Hollister J.D."/>
            <person name="Ossowski S."/>
            <person name="Ottilar R.P."/>
            <person name="Salamov A.A."/>
            <person name="Schneeberger K."/>
            <person name="Spannagl M."/>
            <person name="Wang X."/>
            <person name="Yang L."/>
            <person name="Nasrallah M.E."/>
            <person name="Bergelson J."/>
            <person name="Carrington J.C."/>
            <person name="Gaut B.S."/>
            <person name="Schmutz J."/>
            <person name="Mayer K.F.X."/>
            <person name="Van de Peer Y."/>
            <person name="Grigoriev I.V."/>
            <person name="Nordborg M."/>
            <person name="Weigel D."/>
            <person name="Guo Y.-L."/>
        </authorList>
    </citation>
    <scope>NUCLEOTIDE SEQUENCE [LARGE SCALE GENOMIC DNA]</scope>
    <source>
        <strain evidence="4">cv. MN47</strain>
    </source>
</reference>
<keyword evidence="4" id="KW-1185">Reference proteome</keyword>
<dbReference type="PANTHER" id="PTHR31111:SF67">
    <property type="entry name" value="F-BOX DOMAIN-CONTAINING PROTEIN"/>
    <property type="match status" value="1"/>
</dbReference>
<dbReference type="HOGENOM" id="CLU_412972_0_0_1"/>
<dbReference type="Proteomes" id="UP000008694">
    <property type="component" value="Unassembled WGS sequence"/>
</dbReference>
<dbReference type="PANTHER" id="PTHR31111">
    <property type="entry name" value="BNAA05G37150D PROTEIN-RELATED"/>
    <property type="match status" value="1"/>
</dbReference>